<comment type="caution">
    <text evidence="1">The sequence shown here is derived from an EMBL/GenBank/DDBJ whole genome shotgun (WGS) entry which is preliminary data.</text>
</comment>
<name>A0A9W8GCV7_9FUNG</name>
<proteinExistence type="predicted"/>
<reference evidence="1" key="1">
    <citation type="submission" date="2022-07" db="EMBL/GenBank/DDBJ databases">
        <title>Phylogenomic reconstructions and comparative analyses of Kickxellomycotina fungi.</title>
        <authorList>
            <person name="Reynolds N.K."/>
            <person name="Stajich J.E."/>
            <person name="Barry K."/>
            <person name="Grigoriev I.V."/>
            <person name="Crous P."/>
            <person name="Smith M.E."/>
        </authorList>
    </citation>
    <scope>NUCLEOTIDE SEQUENCE</scope>
    <source>
        <strain evidence="1">NRRL 3115</strain>
    </source>
</reference>
<dbReference type="Proteomes" id="UP001151518">
    <property type="component" value="Unassembled WGS sequence"/>
</dbReference>
<evidence type="ECO:0000313" key="1">
    <source>
        <dbReference type="EMBL" id="KAJ2680940.1"/>
    </source>
</evidence>
<evidence type="ECO:0000313" key="2">
    <source>
        <dbReference type="Proteomes" id="UP001151518"/>
    </source>
</evidence>
<gene>
    <name evidence="1" type="ORF">GGI25_000244</name>
</gene>
<sequence length="172" mass="19509">MVLKELNTNKGFKLSPNSQIRAEKENFDPIKKQLIYYKRSNSKAVPLEEKMVRAYSRVVGERVVGVRANKLHHNNAIQSKYTVESHRFVNEYTTPTGVRVLARHSAVPANKYKKEAVVAGNRKAMDGNSSQHTFCAKPRREVDDLVQLLDGMDLSIESPVFASDKENEQHAQ</sequence>
<organism evidence="1 2">
    <name type="scientific">Coemansia spiralis</name>
    <dbReference type="NCBI Taxonomy" id="417178"/>
    <lineage>
        <taxon>Eukaryota</taxon>
        <taxon>Fungi</taxon>
        <taxon>Fungi incertae sedis</taxon>
        <taxon>Zoopagomycota</taxon>
        <taxon>Kickxellomycotina</taxon>
        <taxon>Kickxellomycetes</taxon>
        <taxon>Kickxellales</taxon>
        <taxon>Kickxellaceae</taxon>
        <taxon>Coemansia</taxon>
    </lineage>
</organism>
<dbReference type="AlphaFoldDB" id="A0A9W8GCV7"/>
<dbReference type="OrthoDB" id="5523498at2759"/>
<dbReference type="EMBL" id="JANBTW010000002">
    <property type="protein sequence ID" value="KAJ2680940.1"/>
    <property type="molecule type" value="Genomic_DNA"/>
</dbReference>
<accession>A0A9W8GCV7</accession>
<protein>
    <submittedName>
        <fullName evidence="1">Uncharacterized protein</fullName>
    </submittedName>
</protein>